<gene>
    <name evidence="1" type="ORF">J3D65DRAFT_666049</name>
</gene>
<evidence type="ECO:0000313" key="2">
    <source>
        <dbReference type="Proteomes" id="UP001360953"/>
    </source>
</evidence>
<proteinExistence type="predicted"/>
<dbReference type="Proteomes" id="UP001360953">
    <property type="component" value="Unassembled WGS sequence"/>
</dbReference>
<dbReference type="RefSeq" id="XP_066656584.1">
    <property type="nucleotide sequence ID" value="XM_066802887.1"/>
</dbReference>
<protein>
    <submittedName>
        <fullName evidence="1">Uncharacterized protein</fullName>
    </submittedName>
</protein>
<dbReference type="GeneID" id="92035793"/>
<comment type="caution">
    <text evidence="1">The sequence shown here is derived from an EMBL/GenBank/DDBJ whole genome shotgun (WGS) entry which is preliminary data.</text>
</comment>
<dbReference type="EMBL" id="JBBPEH010000004">
    <property type="protein sequence ID" value="KAK7539313.1"/>
    <property type="molecule type" value="Genomic_DNA"/>
</dbReference>
<reference evidence="1 2" key="1">
    <citation type="submission" date="2024-04" db="EMBL/GenBank/DDBJ databases">
        <title>Phyllosticta paracitricarpa is synonymous to the EU quarantine fungus P. citricarpa based on phylogenomic analyses.</title>
        <authorList>
            <consortium name="Lawrence Berkeley National Laboratory"/>
            <person name="Van ingen-buijs V.A."/>
            <person name="Van westerhoven A.C."/>
            <person name="Haridas S."/>
            <person name="Skiadas P."/>
            <person name="Martin F."/>
            <person name="Groenewald J.Z."/>
            <person name="Crous P.W."/>
            <person name="Seidl M.F."/>
        </authorList>
    </citation>
    <scope>NUCLEOTIDE SEQUENCE [LARGE SCALE GENOMIC DNA]</scope>
    <source>
        <strain evidence="1 2">CPC 17464</strain>
    </source>
</reference>
<keyword evidence="2" id="KW-1185">Reference proteome</keyword>
<accession>A0ABR1LXE4</accession>
<evidence type="ECO:0000313" key="1">
    <source>
        <dbReference type="EMBL" id="KAK7539313.1"/>
    </source>
</evidence>
<name>A0ABR1LXE4_9PEZI</name>
<sequence length="324" mass="36717">MPPGMILPPGIMTAQDRFNINKAKMTITALDPDLVGLLVECHALQDENITNYTWLEDFVRTYVQLHSRKELDVLRYEPSSHTLEIIILALPVETYLMLIDANLLTNKFRPEMHQNVADVMTARVDKTDRKNIPKRLKENCHHAFLEEFITAQPTDWRLVRERFAAVWNPPPPESWNPPHTEGCVKYSLYILDADLRGFLAESGALNLEVATNVWFEGYIHNFKATRHGRLSISTSGPRAPPGPGNGGLRCSAFHVDATSPKMSPPPFNLDALAAWFEDNKDILLALKERTTQAESPEENFSLHGSGWNTDKMHFEETGRRTCVT</sequence>
<organism evidence="1 2">
    <name type="scientific">Phyllosticta citribraziliensis</name>
    <dbReference type="NCBI Taxonomy" id="989973"/>
    <lineage>
        <taxon>Eukaryota</taxon>
        <taxon>Fungi</taxon>
        <taxon>Dikarya</taxon>
        <taxon>Ascomycota</taxon>
        <taxon>Pezizomycotina</taxon>
        <taxon>Dothideomycetes</taxon>
        <taxon>Dothideomycetes incertae sedis</taxon>
        <taxon>Botryosphaeriales</taxon>
        <taxon>Phyllostictaceae</taxon>
        <taxon>Phyllosticta</taxon>
    </lineage>
</organism>